<gene>
    <name evidence="3" type="ORF">DUE52_25670</name>
</gene>
<feature type="compositionally biased region" description="Basic and acidic residues" evidence="1">
    <location>
        <begin position="610"/>
        <end position="620"/>
    </location>
</feature>
<keyword evidence="4" id="KW-1185">Reference proteome</keyword>
<accession>A0A368JG92</accession>
<dbReference type="OrthoDB" id="3648721at2"/>
<proteinExistence type="predicted"/>
<comment type="caution">
    <text evidence="3">The sequence shown here is derived from an EMBL/GenBank/DDBJ whole genome shotgun (WGS) entry which is preliminary data.</text>
</comment>
<sequence>MSAPTTTVERTYNARPDTLDFRDKIYVPNLYEVPIRITLNDYQAWEVPILDQGQEGACTGFGLATVANYLLRRRKVVADPNPVSARMLYEMARRYDEWPGEEYSGSSARGAMKGWHKHGICADEHWPYQAAARNERLTEQRTSDALNRPLGAYYRVNHKDLVSMHTAMAEVGILYATATVHEGWEKVGSDGLISFPEKVLGGHAFAIVAYDQNGFWIQNSWGPDWGKGGFAQISYDDWLTHGTDVWVARLGAPVMLYKPQSIAISNSASSGKSNAYAFADLRPHIISIGNDGKLNEGGSFGTSADEVRTIFQDDFLRVTQNWKKKRLLLYAHGGLVGEESAVQRLADYRAALMDAEVYPVSFIWHTDFWTTTTNILQDALKRRRPEGILDASKDFMLDRLDDALEPVARMLMGKMQWDEMKENAFLATTKATGGARIALQEIAKLATQTDLEIHIVGHSAGSIFHAPFIQALTKEFGLKIESCTLWAPACTVKLFKEAYVPALKAKKINRFALYTLTDEAEQDDHCARIYNKSLLYLVSNAFETQGRIPFFREGEPILGMAKFIAKALDKTEKKYFDQSLSDLFKAKNVDWVQSPNNESKDPKKRSTSLHHGDFDDDRPTVESTLVRMLDSAKPEVKTELVFTRSASSNREKREQLMH</sequence>
<protein>
    <submittedName>
        <fullName evidence="3">Peptidase C1</fullName>
    </submittedName>
</protein>
<dbReference type="AlphaFoldDB" id="A0A368JG92"/>
<dbReference type="Gene3D" id="3.90.70.10">
    <property type="entry name" value="Cysteine proteinases"/>
    <property type="match status" value="1"/>
</dbReference>
<feature type="region of interest" description="Disordered" evidence="1">
    <location>
        <begin position="593"/>
        <end position="620"/>
    </location>
</feature>
<dbReference type="RefSeq" id="WP_114408936.1">
    <property type="nucleotide sequence ID" value="NZ_QOWE01000025.1"/>
</dbReference>
<evidence type="ECO:0000313" key="4">
    <source>
        <dbReference type="Proteomes" id="UP000253383"/>
    </source>
</evidence>
<reference evidence="3 4" key="1">
    <citation type="submission" date="2018-07" db="EMBL/GenBank/DDBJ databases">
        <title>Genome analysis of Larkinella rosea.</title>
        <authorList>
            <person name="Zhou Z."/>
            <person name="Wang G."/>
        </authorList>
    </citation>
    <scope>NUCLEOTIDE SEQUENCE [LARGE SCALE GENOMIC DNA]</scope>
    <source>
        <strain evidence="4">zzj9</strain>
    </source>
</reference>
<dbReference type="GO" id="GO:0006508">
    <property type="term" value="P:proteolysis"/>
    <property type="evidence" value="ECO:0007669"/>
    <property type="project" value="InterPro"/>
</dbReference>
<dbReference type="GO" id="GO:0008234">
    <property type="term" value="F:cysteine-type peptidase activity"/>
    <property type="evidence" value="ECO:0007669"/>
    <property type="project" value="InterPro"/>
</dbReference>
<evidence type="ECO:0000256" key="1">
    <source>
        <dbReference type="SAM" id="MobiDB-lite"/>
    </source>
</evidence>
<dbReference type="Pfam" id="PF00112">
    <property type="entry name" value="Peptidase_C1"/>
    <property type="match status" value="1"/>
</dbReference>
<dbReference type="InterPro" id="IPR038765">
    <property type="entry name" value="Papain-like_cys_pep_sf"/>
</dbReference>
<feature type="domain" description="Peptidase C1A papain C-terminal" evidence="2">
    <location>
        <begin position="48"/>
        <end position="235"/>
    </location>
</feature>
<dbReference type="CDD" id="cd02619">
    <property type="entry name" value="Peptidase_C1"/>
    <property type="match status" value="1"/>
</dbReference>
<organism evidence="3 4">
    <name type="scientific">Larkinella punicea</name>
    <dbReference type="NCBI Taxonomy" id="2315727"/>
    <lineage>
        <taxon>Bacteria</taxon>
        <taxon>Pseudomonadati</taxon>
        <taxon>Bacteroidota</taxon>
        <taxon>Cytophagia</taxon>
        <taxon>Cytophagales</taxon>
        <taxon>Spirosomataceae</taxon>
        <taxon>Larkinella</taxon>
    </lineage>
</organism>
<dbReference type="Proteomes" id="UP000253383">
    <property type="component" value="Unassembled WGS sequence"/>
</dbReference>
<evidence type="ECO:0000313" key="3">
    <source>
        <dbReference type="EMBL" id="RCR66688.1"/>
    </source>
</evidence>
<evidence type="ECO:0000259" key="2">
    <source>
        <dbReference type="Pfam" id="PF00112"/>
    </source>
</evidence>
<dbReference type="SUPFAM" id="SSF54001">
    <property type="entry name" value="Cysteine proteinases"/>
    <property type="match status" value="1"/>
</dbReference>
<dbReference type="InterPro" id="IPR000668">
    <property type="entry name" value="Peptidase_C1A_C"/>
</dbReference>
<name>A0A368JG92_9BACT</name>
<dbReference type="EMBL" id="QOWE01000025">
    <property type="protein sequence ID" value="RCR66688.1"/>
    <property type="molecule type" value="Genomic_DNA"/>
</dbReference>